<gene>
    <name evidence="2" type="ORF">MMSR116_06645</name>
</gene>
<evidence type="ECO:0000313" key="2">
    <source>
        <dbReference type="EMBL" id="QGY01610.1"/>
    </source>
</evidence>
<organism evidence="2 3">
    <name type="scientific">Methylobacterium mesophilicum SR1.6/6</name>
    <dbReference type="NCBI Taxonomy" id="908290"/>
    <lineage>
        <taxon>Bacteria</taxon>
        <taxon>Pseudomonadati</taxon>
        <taxon>Pseudomonadota</taxon>
        <taxon>Alphaproteobacteria</taxon>
        <taxon>Hyphomicrobiales</taxon>
        <taxon>Methylobacteriaceae</taxon>
        <taxon>Methylobacterium</taxon>
    </lineage>
</organism>
<feature type="region of interest" description="Disordered" evidence="1">
    <location>
        <begin position="1"/>
        <end position="27"/>
    </location>
</feature>
<dbReference type="Proteomes" id="UP000012488">
    <property type="component" value="Chromosome"/>
</dbReference>
<dbReference type="AlphaFoldDB" id="A0A6B9FFB9"/>
<reference evidence="2 3" key="1">
    <citation type="journal article" date="2012" name="Genet. Mol. Biol.">
        <title>Analysis of 16S rRNA and mxaF genes revealing insights into Methylobacterium niche-specific plant association.</title>
        <authorList>
            <person name="Dourado M.N."/>
            <person name="Andreote F.D."/>
            <person name="Dini-Andreote F."/>
            <person name="Conti R."/>
            <person name="Araujo J.M."/>
            <person name="Araujo W.L."/>
        </authorList>
    </citation>
    <scope>NUCLEOTIDE SEQUENCE [LARGE SCALE GENOMIC DNA]</scope>
    <source>
        <strain evidence="2 3">SR1.6/6</strain>
    </source>
</reference>
<dbReference type="SUPFAM" id="SSF47598">
    <property type="entry name" value="Ribbon-helix-helix"/>
    <property type="match status" value="1"/>
</dbReference>
<dbReference type="GO" id="GO:0006355">
    <property type="term" value="P:regulation of DNA-templated transcription"/>
    <property type="evidence" value="ECO:0007669"/>
    <property type="project" value="InterPro"/>
</dbReference>
<dbReference type="InterPro" id="IPR010985">
    <property type="entry name" value="Ribbon_hlx_hlx"/>
</dbReference>
<name>A0A6B9FFB9_9HYPH</name>
<reference evidence="2 3" key="2">
    <citation type="journal article" date="2013" name="Genome Announc.">
        <title>Draft Genome Sequence of Methylobacterium mesophilicum Strain SR1.6/6, Isolated from Citrus sinensis.</title>
        <authorList>
            <person name="Marinho Almeida D."/>
            <person name="Dini-Andreote F."/>
            <person name="Camargo Neves A.A."/>
            <person name="Juca Ramos R.T."/>
            <person name="Andreote F.D."/>
            <person name="Carneiro A.R."/>
            <person name="Oliveira de Souza Lima A."/>
            <person name="Caracciolo Gomes de Sa P.H."/>
            <person name="Ribeiro Barbosa M.S."/>
            <person name="Araujo W.L."/>
            <person name="Silva A."/>
        </authorList>
    </citation>
    <scope>NUCLEOTIDE SEQUENCE [LARGE SCALE GENOMIC DNA]</scope>
    <source>
        <strain evidence="2 3">SR1.6/6</strain>
    </source>
</reference>
<evidence type="ECO:0000313" key="3">
    <source>
        <dbReference type="Proteomes" id="UP000012488"/>
    </source>
</evidence>
<evidence type="ECO:0008006" key="4">
    <source>
        <dbReference type="Google" id="ProtNLM"/>
    </source>
</evidence>
<dbReference type="EMBL" id="CP043538">
    <property type="protein sequence ID" value="QGY01610.1"/>
    <property type="molecule type" value="Genomic_DNA"/>
</dbReference>
<sequence length="152" mass="17699">MADERERPGRRGRPSLPPGEKKRHSMTFRLRTELRDALDDLAKRDGRSISEQVEYYVEQGVIRDTKFLLNEEESELSEPMLRLITRHMGPEHTWPSTHTGQSIKSRLAGILNAEMLSRQRHRSSVSLSDVNELEFLSFIFDLIGRRLAEKLR</sequence>
<dbReference type="KEGG" id="mmes:MMSR116_06645"/>
<proteinExistence type="predicted"/>
<accession>A0A6B9FFB9</accession>
<dbReference type="RefSeq" id="WP_158168542.1">
    <property type="nucleotide sequence ID" value="NZ_CP043538.1"/>
</dbReference>
<evidence type="ECO:0000256" key="1">
    <source>
        <dbReference type="SAM" id="MobiDB-lite"/>
    </source>
</evidence>
<protein>
    <recommendedName>
        <fullName evidence="4">Ribbon-helix-helix protein, CopG family</fullName>
    </recommendedName>
</protein>